<dbReference type="Pfam" id="PF07486">
    <property type="entry name" value="Hydrolase_2"/>
    <property type="match status" value="1"/>
</dbReference>
<evidence type="ECO:0000313" key="3">
    <source>
        <dbReference type="Proteomes" id="UP000183557"/>
    </source>
</evidence>
<protein>
    <submittedName>
        <fullName evidence="2">N-acetylmuramoyl-L-alanine amidase</fullName>
    </submittedName>
</protein>
<dbReference type="Proteomes" id="UP000183557">
    <property type="component" value="Unassembled WGS sequence"/>
</dbReference>
<dbReference type="InterPro" id="IPR011105">
    <property type="entry name" value="Cell_wall_hydrolase_SleB"/>
</dbReference>
<proteinExistence type="predicted"/>
<dbReference type="EMBL" id="FOSB01000004">
    <property type="protein sequence ID" value="SFJ76222.1"/>
    <property type="molecule type" value="Genomic_DNA"/>
</dbReference>
<dbReference type="Gene3D" id="1.10.10.2520">
    <property type="entry name" value="Cell wall hydrolase SleB, domain 1"/>
    <property type="match status" value="1"/>
</dbReference>
<gene>
    <name evidence="2" type="ORF">SAMN04487936_10484</name>
</gene>
<evidence type="ECO:0000313" key="2">
    <source>
        <dbReference type="EMBL" id="SFJ76222.1"/>
    </source>
</evidence>
<dbReference type="GO" id="GO:0016787">
    <property type="term" value="F:hydrolase activity"/>
    <property type="evidence" value="ECO:0007669"/>
    <property type="project" value="InterPro"/>
</dbReference>
<dbReference type="AlphaFoldDB" id="A0A1I3U003"/>
<organism evidence="2 3">
    <name type="scientific">Halobacillus dabanensis</name>
    <dbReference type="NCBI Taxonomy" id="240302"/>
    <lineage>
        <taxon>Bacteria</taxon>
        <taxon>Bacillati</taxon>
        <taxon>Bacillota</taxon>
        <taxon>Bacilli</taxon>
        <taxon>Bacillales</taxon>
        <taxon>Bacillaceae</taxon>
        <taxon>Halobacillus</taxon>
    </lineage>
</organism>
<sequence length="142" mass="16372">MAVIKAPSKHIDMLARLLRAEAVGEGKQGMLHVGAVTVNRVRVDCSDFEGLNTLPRVINQPTAFEALQHGMYYQRARESERRLARRNVKGYRSWPARYSLWYFRPAGDCPPTWYDQSLVGRYKAHCFYEPIAGECDEIYNVF</sequence>
<keyword evidence="3" id="KW-1185">Reference proteome</keyword>
<accession>A0A1I3U003</accession>
<dbReference type="OrthoDB" id="1642705at2"/>
<reference evidence="3" key="1">
    <citation type="submission" date="2016-10" db="EMBL/GenBank/DDBJ databases">
        <authorList>
            <person name="Varghese N."/>
            <person name="Submissions S."/>
        </authorList>
    </citation>
    <scope>NUCLEOTIDE SEQUENCE [LARGE SCALE GENOMIC DNA]</scope>
    <source>
        <strain evidence="3">CGMCC 1.3704</strain>
    </source>
</reference>
<evidence type="ECO:0000259" key="1">
    <source>
        <dbReference type="Pfam" id="PF07486"/>
    </source>
</evidence>
<dbReference type="RefSeq" id="WP_075036077.1">
    <property type="nucleotide sequence ID" value="NZ_FOSB01000004.1"/>
</dbReference>
<feature type="domain" description="Cell wall hydrolase SleB" evidence="1">
    <location>
        <begin position="24"/>
        <end position="128"/>
    </location>
</feature>
<dbReference type="InterPro" id="IPR042047">
    <property type="entry name" value="SleB_dom1"/>
</dbReference>
<name>A0A1I3U003_HALDA</name>